<dbReference type="PRINTS" id="PR01438">
    <property type="entry name" value="UNVRSLSTRESS"/>
</dbReference>
<dbReference type="Proteomes" id="UP000217763">
    <property type="component" value="Chromosome"/>
</dbReference>
<dbReference type="SUPFAM" id="SSF52402">
    <property type="entry name" value="Adenine nucleotide alpha hydrolases-like"/>
    <property type="match status" value="2"/>
</dbReference>
<comment type="similarity">
    <text evidence="1">Belongs to the universal stress protein A family.</text>
</comment>
<protein>
    <submittedName>
        <fullName evidence="3">Universal stress protein UspA</fullName>
    </submittedName>
</protein>
<evidence type="ECO:0000313" key="4">
    <source>
        <dbReference type="Proteomes" id="UP000217763"/>
    </source>
</evidence>
<dbReference type="InterPro" id="IPR006016">
    <property type="entry name" value="UspA"/>
</dbReference>
<dbReference type="CDD" id="cd00293">
    <property type="entry name" value="USP-like"/>
    <property type="match status" value="2"/>
</dbReference>
<dbReference type="Pfam" id="PF00582">
    <property type="entry name" value="Usp"/>
    <property type="match status" value="2"/>
</dbReference>
<dbReference type="PANTHER" id="PTHR46268">
    <property type="entry name" value="STRESS RESPONSE PROTEIN NHAX"/>
    <property type="match status" value="1"/>
</dbReference>
<dbReference type="RefSeq" id="WP_096779109.1">
    <property type="nucleotide sequence ID" value="NZ_CP012621.1"/>
</dbReference>
<dbReference type="AlphaFoldDB" id="A0A291HPA5"/>
<dbReference type="KEGG" id="zdf:AN401_08565"/>
<feature type="domain" description="UspA" evidence="2">
    <location>
        <begin position="1"/>
        <end position="157"/>
    </location>
</feature>
<name>A0A291HPA5_9GAMM</name>
<keyword evidence="4" id="KW-1185">Reference proteome</keyword>
<accession>A0A291HPA5</accession>
<evidence type="ECO:0000256" key="1">
    <source>
        <dbReference type="ARBA" id="ARBA00008791"/>
    </source>
</evidence>
<dbReference type="InterPro" id="IPR006015">
    <property type="entry name" value="Universal_stress_UspA"/>
</dbReference>
<proteinExistence type="inferred from homology"/>
<reference evidence="4" key="1">
    <citation type="submission" date="2015-09" db="EMBL/GenBank/DDBJ databases">
        <authorList>
            <person name="Shao Z."/>
            <person name="Wang L."/>
        </authorList>
    </citation>
    <scope>NUCLEOTIDE SEQUENCE [LARGE SCALE GENOMIC DNA]</scope>
    <source>
        <strain evidence="4">F13-1</strain>
    </source>
</reference>
<evidence type="ECO:0000259" key="2">
    <source>
        <dbReference type="Pfam" id="PF00582"/>
    </source>
</evidence>
<feature type="domain" description="UspA" evidence="2">
    <location>
        <begin position="165"/>
        <end position="284"/>
    </location>
</feature>
<organism evidence="3 4">
    <name type="scientific">Zobellella denitrificans</name>
    <dbReference type="NCBI Taxonomy" id="347534"/>
    <lineage>
        <taxon>Bacteria</taxon>
        <taxon>Pseudomonadati</taxon>
        <taxon>Pseudomonadota</taxon>
        <taxon>Gammaproteobacteria</taxon>
        <taxon>Aeromonadales</taxon>
        <taxon>Aeromonadaceae</taxon>
        <taxon>Zobellella</taxon>
    </lineage>
</organism>
<dbReference type="Gene3D" id="3.40.50.12370">
    <property type="match status" value="1"/>
</dbReference>
<gene>
    <name evidence="3" type="ORF">AN401_08565</name>
</gene>
<evidence type="ECO:0000313" key="3">
    <source>
        <dbReference type="EMBL" id="ATG73901.1"/>
    </source>
</evidence>
<sequence>MTTNVLACIDGSSHATAVCDWACWASQRLAAPLSFIHVLDKARQPGLADLSGSIGLGSQEHLLEELAELDEKRGKLAREQGRIMLAAARERAIDDGVAEPATLQRHGGLVDTLVELEPDTRLLVLGRHGEESASAYAHLGSHVEQVIRALHRPILVTQGEFKAPQRIMLAFDGSATTRKGVEMLAKSPLFNGLELHLVLVGADTDDNREQINWAQNTLAQAGIQAHAAIVPGEVDKALPQYQQDNGIDLMVMGAYGHSRIRQLLVGSTTTAMIRSARVPLLVLR</sequence>
<dbReference type="EMBL" id="CP012621">
    <property type="protein sequence ID" value="ATG73901.1"/>
    <property type="molecule type" value="Genomic_DNA"/>
</dbReference>
<dbReference type="PANTHER" id="PTHR46268:SF15">
    <property type="entry name" value="UNIVERSAL STRESS PROTEIN HP_0031"/>
    <property type="match status" value="1"/>
</dbReference>